<organism evidence="2 3">
    <name type="scientific">Chrysodeixis includens</name>
    <name type="common">Soybean looper</name>
    <name type="synonym">Pseudoplusia includens</name>
    <dbReference type="NCBI Taxonomy" id="689277"/>
    <lineage>
        <taxon>Eukaryota</taxon>
        <taxon>Metazoa</taxon>
        <taxon>Ecdysozoa</taxon>
        <taxon>Arthropoda</taxon>
        <taxon>Hexapoda</taxon>
        <taxon>Insecta</taxon>
        <taxon>Pterygota</taxon>
        <taxon>Neoptera</taxon>
        <taxon>Endopterygota</taxon>
        <taxon>Lepidoptera</taxon>
        <taxon>Glossata</taxon>
        <taxon>Ditrysia</taxon>
        <taxon>Noctuoidea</taxon>
        <taxon>Noctuidae</taxon>
        <taxon>Plusiinae</taxon>
        <taxon>Chrysodeixis</taxon>
    </lineage>
</organism>
<gene>
    <name evidence="2" type="ORF">CINC_LOCUS10433</name>
</gene>
<name>A0A9N8KSZ1_CHRIL</name>
<feature type="region of interest" description="Disordered" evidence="1">
    <location>
        <begin position="1"/>
        <end position="20"/>
    </location>
</feature>
<proteinExistence type="predicted"/>
<reference evidence="2" key="1">
    <citation type="submission" date="2021-12" db="EMBL/GenBank/DDBJ databases">
        <authorList>
            <person name="King R."/>
        </authorList>
    </citation>
    <scope>NUCLEOTIDE SEQUENCE</scope>
</reference>
<protein>
    <submittedName>
        <fullName evidence="2">Uncharacterized protein</fullName>
    </submittedName>
</protein>
<feature type="region of interest" description="Disordered" evidence="1">
    <location>
        <begin position="70"/>
        <end position="111"/>
    </location>
</feature>
<sequence length="111" mass="11866">MTGGEVPVGPARRPAGRAGRRTGLNQFMHLVINDCHAAAGRYKVICIEDQEERILSRLDYPLVTVSEANVNGTGPDGRRGSDAAGARHRCGTDAAPVRRGAARCRPDRSAM</sequence>
<evidence type="ECO:0000313" key="2">
    <source>
        <dbReference type="EMBL" id="CAD0196141.1"/>
    </source>
</evidence>
<keyword evidence="3" id="KW-1185">Reference proteome</keyword>
<evidence type="ECO:0000256" key="1">
    <source>
        <dbReference type="SAM" id="MobiDB-lite"/>
    </source>
</evidence>
<evidence type="ECO:0000313" key="3">
    <source>
        <dbReference type="Proteomes" id="UP001154114"/>
    </source>
</evidence>
<dbReference type="Proteomes" id="UP001154114">
    <property type="component" value="Chromosome 4"/>
</dbReference>
<dbReference type="EMBL" id="LR824007">
    <property type="protein sequence ID" value="CAD0196141.1"/>
    <property type="molecule type" value="Genomic_DNA"/>
</dbReference>
<dbReference type="AlphaFoldDB" id="A0A9N8KSZ1"/>
<accession>A0A9N8KSZ1</accession>